<feature type="domain" description="Rubredoxin-like" evidence="9">
    <location>
        <begin position="575"/>
        <end position="611"/>
    </location>
</feature>
<dbReference type="Pfam" id="PF01613">
    <property type="entry name" value="Flavin_Reduct"/>
    <property type="match status" value="1"/>
</dbReference>
<dbReference type="InterPro" id="IPR045761">
    <property type="entry name" value="ODP_dom"/>
</dbReference>
<evidence type="ECO:0000256" key="5">
    <source>
        <dbReference type="ARBA" id="ARBA00022448"/>
    </source>
</evidence>
<evidence type="ECO:0000313" key="11">
    <source>
        <dbReference type="Proteomes" id="UP000824089"/>
    </source>
</evidence>
<dbReference type="Gene3D" id="2.30.110.10">
    <property type="entry name" value="Electron Transport, Fmn-binding Protein, Chain A"/>
    <property type="match status" value="1"/>
</dbReference>
<dbReference type="GO" id="GO:0009055">
    <property type="term" value="F:electron transfer activity"/>
    <property type="evidence" value="ECO:0007669"/>
    <property type="project" value="InterPro"/>
</dbReference>
<dbReference type="InterPro" id="IPR051285">
    <property type="entry name" value="NADH_oxidoreductase_modular"/>
</dbReference>
<dbReference type="SUPFAM" id="SSF57802">
    <property type="entry name" value="Rubredoxin-like"/>
    <property type="match status" value="1"/>
</dbReference>
<dbReference type="InterPro" id="IPR012349">
    <property type="entry name" value="Split_barrel_FMN-bd"/>
</dbReference>
<dbReference type="Pfam" id="PF00258">
    <property type="entry name" value="Flavodoxin_1"/>
    <property type="match status" value="1"/>
</dbReference>
<evidence type="ECO:0000256" key="1">
    <source>
        <dbReference type="ARBA" id="ARBA00001962"/>
    </source>
</evidence>
<proteinExistence type="inferred from homology"/>
<dbReference type="Gene3D" id="2.20.28.10">
    <property type="match status" value="1"/>
</dbReference>
<dbReference type="SUPFAM" id="SSF56281">
    <property type="entry name" value="Metallo-hydrolase/oxidoreductase"/>
    <property type="match status" value="1"/>
</dbReference>
<evidence type="ECO:0000256" key="7">
    <source>
        <dbReference type="ARBA" id="ARBA00025633"/>
    </source>
</evidence>
<dbReference type="GO" id="GO:0016651">
    <property type="term" value="F:oxidoreductase activity, acting on NAD(P)H"/>
    <property type="evidence" value="ECO:0007669"/>
    <property type="project" value="UniProtKB-ARBA"/>
</dbReference>
<dbReference type="PANTHER" id="PTHR32145">
    <property type="entry name" value="DIFLAVIN FLAVOPROTEIN A 2-RELATED"/>
    <property type="match status" value="1"/>
</dbReference>
<dbReference type="InterPro" id="IPR048574">
    <property type="entry name" value="RUBY_RBDX"/>
</dbReference>
<dbReference type="InterPro" id="IPR008254">
    <property type="entry name" value="Flavodoxin/NO_synth"/>
</dbReference>
<reference evidence="10" key="2">
    <citation type="journal article" date="2021" name="PeerJ">
        <title>Extensive microbial diversity within the chicken gut microbiome revealed by metagenomics and culture.</title>
        <authorList>
            <person name="Gilroy R."/>
            <person name="Ravi A."/>
            <person name="Getino M."/>
            <person name="Pursley I."/>
            <person name="Horton D.L."/>
            <person name="Alikhan N.F."/>
            <person name="Baker D."/>
            <person name="Gharbi K."/>
            <person name="Hall N."/>
            <person name="Watson M."/>
            <person name="Adriaenssens E.M."/>
            <person name="Foster-Nyarko E."/>
            <person name="Jarju S."/>
            <person name="Secka A."/>
            <person name="Antonio M."/>
            <person name="Oren A."/>
            <person name="Chaudhuri R.R."/>
            <person name="La Ragione R."/>
            <person name="Hildebrand F."/>
            <person name="Pallen M.J."/>
        </authorList>
    </citation>
    <scope>NUCLEOTIDE SEQUENCE</scope>
    <source>
        <strain evidence="10">CHK195-4489</strain>
    </source>
</reference>
<dbReference type="Pfam" id="PF21349">
    <property type="entry name" value="RUBY_RBDX"/>
    <property type="match status" value="1"/>
</dbReference>
<dbReference type="SUPFAM" id="SSF52218">
    <property type="entry name" value="Flavoproteins"/>
    <property type="match status" value="1"/>
</dbReference>
<reference evidence="10" key="1">
    <citation type="submission" date="2020-10" db="EMBL/GenBank/DDBJ databases">
        <authorList>
            <person name="Gilroy R."/>
        </authorList>
    </citation>
    <scope>NUCLEOTIDE SEQUENCE</scope>
    <source>
        <strain evidence="10">CHK195-4489</strain>
    </source>
</reference>
<dbReference type="CDD" id="cd07709">
    <property type="entry name" value="flavodiiron_proteins_MBL-fold"/>
    <property type="match status" value="1"/>
</dbReference>
<evidence type="ECO:0000256" key="2">
    <source>
        <dbReference type="ARBA" id="ARBA00001965"/>
    </source>
</evidence>
<evidence type="ECO:0000256" key="3">
    <source>
        <dbReference type="ARBA" id="ARBA00006098"/>
    </source>
</evidence>
<feature type="domain" description="Flavodoxin-like" evidence="8">
    <location>
        <begin position="256"/>
        <end position="396"/>
    </location>
</feature>
<evidence type="ECO:0000256" key="6">
    <source>
        <dbReference type="ARBA" id="ARBA00022982"/>
    </source>
</evidence>
<evidence type="ECO:0000259" key="8">
    <source>
        <dbReference type="PROSITE" id="PS50902"/>
    </source>
</evidence>
<evidence type="ECO:0000259" key="9">
    <source>
        <dbReference type="PROSITE" id="PS50903"/>
    </source>
</evidence>
<keyword evidence="6" id="KW-0249">Electron transport</keyword>
<evidence type="ECO:0000313" key="10">
    <source>
        <dbReference type="EMBL" id="HIU29060.1"/>
    </source>
</evidence>
<dbReference type="Pfam" id="PF19583">
    <property type="entry name" value="ODP"/>
    <property type="match status" value="1"/>
</dbReference>
<evidence type="ECO:0000256" key="4">
    <source>
        <dbReference type="ARBA" id="ARBA00007121"/>
    </source>
</evidence>
<comment type="similarity">
    <text evidence="4">In the N-terminal section; belongs to the zinc metallo-hydrolase group 3 family.</text>
</comment>
<comment type="cofactor">
    <cofactor evidence="1">
        <name>Fe cation</name>
        <dbReference type="ChEBI" id="CHEBI:24875"/>
    </cofactor>
</comment>
<dbReference type="SMART" id="SM00903">
    <property type="entry name" value="Flavin_Reduct"/>
    <property type="match status" value="1"/>
</dbReference>
<comment type="similarity">
    <text evidence="3">In the C-terminal section; belongs to the flavodoxin reductase family.</text>
</comment>
<dbReference type="PROSITE" id="PS50903">
    <property type="entry name" value="RUBREDOXIN_LIKE"/>
    <property type="match status" value="1"/>
</dbReference>
<dbReference type="InterPro" id="IPR001279">
    <property type="entry name" value="Metallo-B-lactamas"/>
</dbReference>
<dbReference type="GO" id="GO:0016646">
    <property type="term" value="F:oxidoreductase activity, acting on the CH-NH group of donors, NAD or NADP as acceptor"/>
    <property type="evidence" value="ECO:0007669"/>
    <property type="project" value="UniProtKB-ARBA"/>
</dbReference>
<dbReference type="GO" id="GO:0005506">
    <property type="term" value="F:iron ion binding"/>
    <property type="evidence" value="ECO:0007669"/>
    <property type="project" value="InterPro"/>
</dbReference>
<dbReference type="PROSITE" id="PS00201">
    <property type="entry name" value="FLAVODOXIN"/>
    <property type="match status" value="1"/>
</dbReference>
<dbReference type="InterPro" id="IPR029039">
    <property type="entry name" value="Flavoprotein-like_sf"/>
</dbReference>
<organism evidence="10 11">
    <name type="scientific">Candidatus Egerieisoma faecipullorum</name>
    <dbReference type="NCBI Taxonomy" id="2840963"/>
    <lineage>
        <taxon>Bacteria</taxon>
        <taxon>Bacillati</taxon>
        <taxon>Bacillota</taxon>
        <taxon>Clostridia</taxon>
        <taxon>Eubacteriales</taxon>
        <taxon>Clostridiaceae</taxon>
        <taxon>Clostridiaceae incertae sedis</taxon>
        <taxon>Candidatus Egerieisoma</taxon>
    </lineage>
</organism>
<dbReference type="InterPro" id="IPR036866">
    <property type="entry name" value="RibonucZ/Hydroxyglut_hydro"/>
</dbReference>
<dbReference type="SUPFAM" id="SSF50475">
    <property type="entry name" value="FMN-binding split barrel"/>
    <property type="match status" value="1"/>
</dbReference>
<accession>A0A9D1L9F2</accession>
<name>A0A9D1L9F2_9CLOT</name>
<dbReference type="InterPro" id="IPR024934">
    <property type="entry name" value="Rubredoxin-like_dom"/>
</dbReference>
<dbReference type="CDD" id="cd00350">
    <property type="entry name" value="rubredoxin_like"/>
    <property type="match status" value="1"/>
</dbReference>
<protein>
    <submittedName>
        <fullName evidence="10">Flavin reductase</fullName>
    </submittedName>
</protein>
<dbReference type="AlphaFoldDB" id="A0A9D1L9F2"/>
<comment type="function">
    <text evidence="7">Mediates electron transfer from NADH to oxygen, reducing it to water. This modular protein has 3 redox cofactors, in other organisms the same activity requires 2 or 3 proteins.</text>
</comment>
<sequence>MHCVRKVTDDLLMIGGNDRRIALFENVYPVPDGVSYNSYLLLDEKTVLFDTVDKAIRDLFLENLEYALGRRKLDYLVVSHMEPDHCAVIADVYRMHPEVKIVCNAKTISMIRQFFAFDIDNAALLVKDGDTLPTGRHTLTFLTAPMVHWPEVMVTYDSADKILFSADAFGTFGALSGSVFADESDFYGSKIGEARRYYTNIVGKYGTQVQALLKKASTVEISMICPLHGPIWREGIDGFIDKYVKWSSYTPEERAVLILYASIYGNTENAAEILAARLAEHGVRNIAVYDVSVTDPSYLVAEAFRCSHIVFASATYNAGIFTNMELLLHELESHNLQNRTVAVIENGTWAPAAGGLIRSRLAALKNMTFVGETISVRSAVKEPDNEELDALAARLADSLRAGISEPAPSLIEPSAFFKLGYGLYVLSARSGEKDNACIINAAIQVTDTPKRLLVAVNKANVTHDMIVKTGLFNLSVLTEGAPFRLFRHFGFQSGREADKFGGFSHAARSENGLYYLNKYTNAYFSCRVASSSDYGTHTVFVADVLEARALSEDASVTYDYYFKHIKPSPSPAKEKKGFVCKICGYVYEGETLPPDFVCPLCKHGAADFEPLQ</sequence>
<comment type="caution">
    <text evidence="10">The sequence shown here is derived from an EMBL/GenBank/DDBJ whole genome shotgun (WGS) entry which is preliminary data.</text>
</comment>
<gene>
    <name evidence="10" type="ORF">IAD50_02060</name>
</gene>
<dbReference type="InterPro" id="IPR001226">
    <property type="entry name" value="Flavodoxin_CS"/>
</dbReference>
<dbReference type="PANTHER" id="PTHR32145:SF20">
    <property type="entry name" value="FLAVOPROTEIN"/>
    <property type="match status" value="1"/>
</dbReference>
<dbReference type="InterPro" id="IPR002563">
    <property type="entry name" value="Flavin_Rdtase-like_dom"/>
</dbReference>
<keyword evidence="5" id="KW-0813">Transport</keyword>
<dbReference type="Gene3D" id="3.60.15.10">
    <property type="entry name" value="Ribonuclease Z/Hydroxyacylglutathione hydrolase-like"/>
    <property type="match status" value="1"/>
</dbReference>
<dbReference type="EMBL" id="DVMM01000040">
    <property type="protein sequence ID" value="HIU29060.1"/>
    <property type="molecule type" value="Genomic_DNA"/>
</dbReference>
<dbReference type="GO" id="GO:0010181">
    <property type="term" value="F:FMN binding"/>
    <property type="evidence" value="ECO:0007669"/>
    <property type="project" value="InterPro"/>
</dbReference>
<dbReference type="Gene3D" id="3.40.50.360">
    <property type="match status" value="1"/>
</dbReference>
<comment type="cofactor">
    <cofactor evidence="2">
        <name>Fe(3+)</name>
        <dbReference type="ChEBI" id="CHEBI:29034"/>
    </cofactor>
</comment>
<dbReference type="Proteomes" id="UP000824089">
    <property type="component" value="Unassembled WGS sequence"/>
</dbReference>
<dbReference type="PROSITE" id="PS50902">
    <property type="entry name" value="FLAVODOXIN_LIKE"/>
    <property type="match status" value="1"/>
</dbReference>
<dbReference type="SMART" id="SM00849">
    <property type="entry name" value="Lactamase_B"/>
    <property type="match status" value="1"/>
</dbReference>